<gene>
    <name evidence="1" type="ORF">ODV14_07220</name>
</gene>
<evidence type="ECO:0000313" key="2">
    <source>
        <dbReference type="Proteomes" id="UP001141961"/>
    </source>
</evidence>
<dbReference type="Proteomes" id="UP001141961">
    <property type="component" value="Unassembled WGS sequence"/>
</dbReference>
<evidence type="ECO:0008006" key="3">
    <source>
        <dbReference type="Google" id="ProtNLM"/>
    </source>
</evidence>
<name>A0AAW6BAY6_LACAM</name>
<comment type="caution">
    <text evidence="1">The sequence shown here is derived from an EMBL/GenBank/DDBJ whole genome shotgun (WGS) entry which is preliminary data.</text>
</comment>
<organism evidence="1 2">
    <name type="scientific">Lactobacillus amylovorus</name>
    <dbReference type="NCBI Taxonomy" id="1604"/>
    <lineage>
        <taxon>Bacteria</taxon>
        <taxon>Bacillati</taxon>
        <taxon>Bacillota</taxon>
        <taxon>Bacilli</taxon>
        <taxon>Lactobacillales</taxon>
        <taxon>Lactobacillaceae</taxon>
        <taxon>Lactobacillus</taxon>
    </lineage>
</organism>
<reference evidence="1" key="2">
    <citation type="submission" date="2022-10" db="EMBL/GenBank/DDBJ databases">
        <authorList>
            <person name="Kostovova I."/>
            <person name="Moravkova M."/>
            <person name="Pechar R."/>
        </authorList>
    </citation>
    <scope>NUCLEOTIDE SEQUENCE</scope>
    <source>
        <strain evidence="1">M597B</strain>
    </source>
</reference>
<dbReference type="AlphaFoldDB" id="A0AAW6BAY6"/>
<dbReference type="EMBL" id="JAOTHD010000021">
    <property type="protein sequence ID" value="MDB6247108.1"/>
    <property type="molecule type" value="Genomic_DNA"/>
</dbReference>
<accession>A0AAW6BAY6</accession>
<evidence type="ECO:0000313" key="1">
    <source>
        <dbReference type="EMBL" id="MDB6247108.1"/>
    </source>
</evidence>
<dbReference type="RefSeq" id="WP_271326623.1">
    <property type="nucleotide sequence ID" value="NZ_JAOTHC010000001.1"/>
</dbReference>
<protein>
    <recommendedName>
        <fullName evidence="3">DUF771 domain-containing protein</fullName>
    </recommendedName>
</protein>
<proteinExistence type="predicted"/>
<sequence>MSSYKEVLANVGSYICNMAKQNCDPDAMQGLLREYNELKDKDKVPKPQMGNGWRFVEDIKSSYHYSDAVWCRLRQQCEGTEFRNAIIRVSGRTTYVVERRWQDFLRWRAEKFQEDHLDPHLRQSN</sequence>
<reference evidence="1" key="1">
    <citation type="journal article" date="2022" name="Microorganisms">
        <title>Antibiotic Susceptibility, Resistance Gene Determinants and Corresponding Genomic Regions in Lactobacillus amylovorus Isolates Derived from Wild Boars and Domestic Pigs.</title>
        <authorList>
            <person name="Moravkova M."/>
            <person name="Kostovova I."/>
            <person name="Kavanova K."/>
            <person name="Pechar R."/>
            <person name="Stanek S."/>
            <person name="Brychta A."/>
            <person name="Zeman M."/>
            <person name="Kubasova T."/>
        </authorList>
    </citation>
    <scope>NUCLEOTIDE SEQUENCE</scope>
    <source>
        <strain evidence="1">M597B</strain>
    </source>
</reference>